<dbReference type="InterPro" id="IPR052534">
    <property type="entry name" value="Extracell_DNA_Util/SecSys_Comp"/>
</dbReference>
<protein>
    <recommendedName>
        <fullName evidence="4">PilN domain-containing protein</fullName>
    </recommendedName>
</protein>
<evidence type="ECO:0000313" key="2">
    <source>
        <dbReference type="EMBL" id="OGC45660.1"/>
    </source>
</evidence>
<dbReference type="InterPro" id="IPR007813">
    <property type="entry name" value="PilN"/>
</dbReference>
<keyword evidence="1" id="KW-0812">Transmembrane</keyword>
<keyword evidence="1" id="KW-1133">Transmembrane helix</keyword>
<feature type="transmembrane region" description="Helical" evidence="1">
    <location>
        <begin position="20"/>
        <end position="44"/>
    </location>
</feature>
<dbReference type="Pfam" id="PF05137">
    <property type="entry name" value="PilN"/>
    <property type="match status" value="1"/>
</dbReference>
<evidence type="ECO:0008006" key="4">
    <source>
        <dbReference type="Google" id="ProtNLM"/>
    </source>
</evidence>
<comment type="caution">
    <text evidence="2">The sequence shown here is derived from an EMBL/GenBank/DDBJ whole genome shotgun (WGS) entry which is preliminary data.</text>
</comment>
<accession>A0A1F4ULJ3</accession>
<gene>
    <name evidence="2" type="ORF">A2V49_03065</name>
</gene>
<evidence type="ECO:0000313" key="3">
    <source>
        <dbReference type="Proteomes" id="UP000178615"/>
    </source>
</evidence>
<sequence length="183" mass="20675">MESVNLIPSEERDEQTKTKVVKFSTTLTIILLIIVCGVGGFYFYQNYKIKKEISSLDTNITKLRTEINNLSNIEINARNLYKKSSTLKGIFDNRLLYSKILINLQESTPANVIIESVSFGLEDTINITGNAQTYNLVQDFSNMLLSKDLFTEVSLNTVSLKGNDKGIDFFVVVSFDSKLLHDQ</sequence>
<dbReference type="PANTHER" id="PTHR40278:SF1">
    <property type="entry name" value="DNA UTILIZATION PROTEIN HOFN"/>
    <property type="match status" value="1"/>
</dbReference>
<reference evidence="2 3" key="1">
    <citation type="journal article" date="2016" name="Nat. Commun.">
        <title>Thousands of microbial genomes shed light on interconnected biogeochemical processes in an aquifer system.</title>
        <authorList>
            <person name="Anantharaman K."/>
            <person name="Brown C.T."/>
            <person name="Hug L.A."/>
            <person name="Sharon I."/>
            <person name="Castelle C.J."/>
            <person name="Probst A.J."/>
            <person name="Thomas B.C."/>
            <person name="Singh A."/>
            <person name="Wilkins M.J."/>
            <person name="Karaoz U."/>
            <person name="Brodie E.L."/>
            <person name="Williams K.H."/>
            <person name="Hubbard S.S."/>
            <person name="Banfield J.F."/>
        </authorList>
    </citation>
    <scope>NUCLEOTIDE SEQUENCE [LARGE SCALE GENOMIC DNA]</scope>
</reference>
<evidence type="ECO:0000256" key="1">
    <source>
        <dbReference type="SAM" id="Phobius"/>
    </source>
</evidence>
<keyword evidence="1" id="KW-0472">Membrane</keyword>
<proteinExistence type="predicted"/>
<dbReference type="PANTHER" id="PTHR40278">
    <property type="entry name" value="DNA UTILIZATION PROTEIN HOFN"/>
    <property type="match status" value="1"/>
</dbReference>
<dbReference type="AlphaFoldDB" id="A0A1F4ULJ3"/>
<name>A0A1F4ULJ3_UNCKA</name>
<dbReference type="Proteomes" id="UP000178615">
    <property type="component" value="Unassembled WGS sequence"/>
</dbReference>
<dbReference type="EMBL" id="MEUV01000024">
    <property type="protein sequence ID" value="OGC45660.1"/>
    <property type="molecule type" value="Genomic_DNA"/>
</dbReference>
<organism evidence="2 3">
    <name type="scientific">candidate division WWE3 bacterium RBG_19FT_COMBO_34_6</name>
    <dbReference type="NCBI Taxonomy" id="1802612"/>
    <lineage>
        <taxon>Bacteria</taxon>
        <taxon>Katanobacteria</taxon>
    </lineage>
</organism>